<accession>A0AAE8Y1L5</accession>
<feature type="region of interest" description="Disordered" evidence="1">
    <location>
        <begin position="1"/>
        <end position="22"/>
    </location>
</feature>
<gene>
    <name evidence="2" type="ORF">vBAfaPQDWS595_28</name>
</gene>
<reference evidence="2" key="1">
    <citation type="submission" date="2021-09" db="EMBL/GenBank/DDBJ databases">
        <title>Complete genome analysis of a novel Alcaligenes phage vB_Af_QDWS595.</title>
        <authorList>
            <person name="Jing Y."/>
            <person name="Wang J."/>
        </authorList>
    </citation>
    <scope>NUCLEOTIDE SEQUENCE</scope>
</reference>
<name>A0AAE8Y1L5_9CAUD</name>
<evidence type="ECO:0000256" key="1">
    <source>
        <dbReference type="SAM" id="MobiDB-lite"/>
    </source>
</evidence>
<feature type="region of interest" description="Disordered" evidence="1">
    <location>
        <begin position="217"/>
        <end position="250"/>
    </location>
</feature>
<evidence type="ECO:0000313" key="2">
    <source>
        <dbReference type="EMBL" id="UCR75512.1"/>
    </source>
</evidence>
<evidence type="ECO:0000313" key="3">
    <source>
        <dbReference type="Proteomes" id="UP000827952"/>
    </source>
</evidence>
<sequence length="250" mass="27275">MSNPFGNLTASSEMEETTDRLGGGNFVFESGLYTGTIELMYAHKSESGANGITFHVKMPDGTVLKQTEWVTNRKGENFYLSSQSGKNAPLPGFTVINDICLCTVGQELREMKFEEKQVNQWDKEAKAEVPKAALVAMAVIGKTITLGVLKVKKNKTKKNDQGAYVDINEAREENTIDKVFHTKTRRTVVEARKQQEAAFIDGWEKKNTGVTRDLFKEVQGGPQSGHSAPPPAGGGIPPQAGSSNGMSLFD</sequence>
<protein>
    <submittedName>
        <fullName evidence="2">SsDNA binding protein</fullName>
    </submittedName>
</protein>
<organism evidence="2 3">
    <name type="scientific">Alcaligenes phage vB_Af_QDWS595</name>
    <dbReference type="NCBI Taxonomy" id="2877946"/>
    <lineage>
        <taxon>Viruses</taxon>
        <taxon>Duplodnaviria</taxon>
        <taxon>Heunggongvirae</taxon>
        <taxon>Uroviricota</taxon>
        <taxon>Caudoviricetes</taxon>
        <taxon>Schitoviridae</taxon>
        <taxon>Petruschkyvirus</taxon>
        <taxon>Petruschkyvirus QDWS595</taxon>
    </lineage>
</organism>
<proteinExistence type="predicted"/>
<dbReference type="EMBL" id="OK149171">
    <property type="protein sequence ID" value="UCR75512.1"/>
    <property type="molecule type" value="Genomic_DNA"/>
</dbReference>
<dbReference type="Proteomes" id="UP000827952">
    <property type="component" value="Segment"/>
</dbReference>
<keyword evidence="3" id="KW-1185">Reference proteome</keyword>
<feature type="compositionally biased region" description="Polar residues" evidence="1">
    <location>
        <begin position="1"/>
        <end position="12"/>
    </location>
</feature>